<protein>
    <submittedName>
        <fullName evidence="1">Secretion/efflux ABC transporter,ATP-binding protein 1</fullName>
    </submittedName>
</protein>
<keyword evidence="2" id="KW-1185">Reference proteome</keyword>
<dbReference type="STRING" id="382638.Hac_1404"/>
<organism evidence="1 2">
    <name type="scientific">Helicobacter acinonychis (strain Sheeba)</name>
    <dbReference type="NCBI Taxonomy" id="382638"/>
    <lineage>
        <taxon>Bacteria</taxon>
        <taxon>Pseudomonadati</taxon>
        <taxon>Campylobacterota</taxon>
        <taxon>Epsilonproteobacteria</taxon>
        <taxon>Campylobacterales</taxon>
        <taxon>Helicobacteraceae</taxon>
        <taxon>Helicobacter</taxon>
    </lineage>
</organism>
<sequence length="86" mass="10074">MGSVIVFNSCILGNFIKPTNYNIAEQFSTNTITRLAIKLTKVKNLNFFENKDHTIKLNAIHNGLYIRPLNYVNNLFLNLQRYYRAY</sequence>
<reference evidence="1 2" key="1">
    <citation type="journal article" date="2006" name="PLoS Genet.">
        <title>Who ate whom? Adaptive Helicobacter genomic changes that accompanied a host jump from early humans to large felines.</title>
        <authorList>
            <person name="Eppinger M."/>
            <person name="Baar C."/>
            <person name="Linz B."/>
            <person name="Raddatz G."/>
            <person name="Lanz C."/>
            <person name="Keller H."/>
            <person name="Morelli G."/>
            <person name="Gressmann H."/>
            <person name="Achtman M."/>
            <person name="Schuster S.C."/>
        </authorList>
    </citation>
    <scope>NUCLEOTIDE SEQUENCE [LARGE SCALE GENOMIC DNA]</scope>
    <source>
        <strain evidence="1 2">Sheeba</strain>
    </source>
</reference>
<evidence type="ECO:0000313" key="1">
    <source>
        <dbReference type="EMBL" id="CAK00135.1"/>
    </source>
</evidence>
<dbReference type="HOGENOM" id="CLU_2493609_0_0_7"/>
<evidence type="ECO:0000313" key="2">
    <source>
        <dbReference type="Proteomes" id="UP000000775"/>
    </source>
</evidence>
<dbReference type="AlphaFoldDB" id="Q17W41"/>
<dbReference type="EMBL" id="AM260522">
    <property type="protein sequence ID" value="CAK00135.1"/>
    <property type="molecule type" value="Genomic_DNA"/>
</dbReference>
<name>Q17W41_HELAH</name>
<dbReference type="Proteomes" id="UP000000775">
    <property type="component" value="Chromosome"/>
</dbReference>
<gene>
    <name evidence="1" type="primary">fragment 1</name>
    <name evidence="1" type="ordered locus">Hac_1404</name>
</gene>
<dbReference type="KEGG" id="hac:Hac_1404"/>
<dbReference type="GO" id="GO:0005524">
    <property type="term" value="F:ATP binding"/>
    <property type="evidence" value="ECO:0007669"/>
    <property type="project" value="UniProtKB-KW"/>
</dbReference>
<dbReference type="eggNOG" id="COG1132">
    <property type="taxonomic scope" value="Bacteria"/>
</dbReference>
<proteinExistence type="predicted"/>
<accession>Q17W41</accession>